<evidence type="ECO:0000313" key="4">
    <source>
        <dbReference type="Proteomes" id="UP001239462"/>
    </source>
</evidence>
<keyword evidence="4" id="KW-1185">Reference proteome</keyword>
<keyword evidence="2" id="KW-1133">Transmembrane helix</keyword>
<dbReference type="Proteomes" id="UP001239462">
    <property type="component" value="Unassembled WGS sequence"/>
</dbReference>
<keyword evidence="2" id="KW-0812">Transmembrane</keyword>
<dbReference type="Pfam" id="PF07963">
    <property type="entry name" value="N_methyl"/>
    <property type="match status" value="1"/>
</dbReference>
<name>A0ABT7PJV0_9BACT</name>
<reference evidence="3 4" key="1">
    <citation type="submission" date="2023-06" db="EMBL/GenBank/DDBJ databases">
        <title>Roseiconus lacunae JC819 isolated from Gulf of Mannar region, Tamil Nadu.</title>
        <authorList>
            <person name="Pk S."/>
            <person name="Ch S."/>
            <person name="Ch V.R."/>
        </authorList>
    </citation>
    <scope>NUCLEOTIDE SEQUENCE [LARGE SCALE GENOMIC DNA]</scope>
    <source>
        <strain evidence="3 4">JC819</strain>
    </source>
</reference>
<gene>
    <name evidence="3" type="ORF">QTN89_14015</name>
</gene>
<dbReference type="RefSeq" id="WP_289164203.1">
    <property type="nucleotide sequence ID" value="NZ_JASZZN010000009.1"/>
</dbReference>
<feature type="transmembrane region" description="Helical" evidence="2">
    <location>
        <begin position="21"/>
        <end position="43"/>
    </location>
</feature>
<evidence type="ECO:0000256" key="2">
    <source>
        <dbReference type="SAM" id="Phobius"/>
    </source>
</evidence>
<keyword evidence="2" id="KW-0472">Membrane</keyword>
<organism evidence="3 4">
    <name type="scientific">Roseiconus lacunae</name>
    <dbReference type="NCBI Taxonomy" id="2605694"/>
    <lineage>
        <taxon>Bacteria</taxon>
        <taxon>Pseudomonadati</taxon>
        <taxon>Planctomycetota</taxon>
        <taxon>Planctomycetia</taxon>
        <taxon>Pirellulales</taxon>
        <taxon>Pirellulaceae</taxon>
        <taxon>Roseiconus</taxon>
    </lineage>
</organism>
<feature type="compositionally biased region" description="Polar residues" evidence="1">
    <location>
        <begin position="439"/>
        <end position="448"/>
    </location>
</feature>
<accession>A0ABT7PJV0</accession>
<evidence type="ECO:0000313" key="3">
    <source>
        <dbReference type="EMBL" id="MDM4016556.1"/>
    </source>
</evidence>
<protein>
    <submittedName>
        <fullName evidence="3">Prepilin-type N-terminal cleavage/methylation domain-containing protein</fullName>
    </submittedName>
</protein>
<dbReference type="EMBL" id="JASZZN010000009">
    <property type="protein sequence ID" value="MDM4016556.1"/>
    <property type="molecule type" value="Genomic_DNA"/>
</dbReference>
<evidence type="ECO:0000256" key="1">
    <source>
        <dbReference type="SAM" id="MobiDB-lite"/>
    </source>
</evidence>
<dbReference type="InterPro" id="IPR012902">
    <property type="entry name" value="N_methyl_site"/>
</dbReference>
<feature type="region of interest" description="Disordered" evidence="1">
    <location>
        <begin position="424"/>
        <end position="458"/>
    </location>
</feature>
<sequence length="832" mass="90116">MQRTSLPTSPACTINHQRGFTILEVLIALTASLLLMLGLARAYKLLGDKITERQSEMDLSVRLRDVAVRMRDELRRATCEMTPPAREAAGEGYLVYHEGPFTDTTTVLGSVPHPAPRNLNYFSDSRFGDMDDYLAFTTRAKAGAPFMGFIPRGVLDAVRFMNGQMTAAEISAYNNVYGTEMVPFYSEVAEIAYWVSPEWIRNADGSLYYENQTADGSGNFTLHPAYLDRNDDLLPDRLNLHRRVLLVRPDLNVSPAEMSIANGTTIPSPIPPTWNIPTIPILVQTTGGLRVLPISDVNASNQAVYPGAQSLNAPGLWVDSGTPAAQLLASPHWLTGLARLQQVMDLSISRVTDSWSTPATNATTTATYGMPTAILKANSLAELSRPENRFAHVRIPQQILSASPGSSMPQLALCPPHPYLIARERSPANVPDPDDPLTNPASAPTTFPHQADAAAGSAPGGTEYLNRYGRFTLKSFLRPEFNLADQVSDNGAGGRSLCRVRRGGSDIIARDVVGFNVQIFDPSAPRYIWMGPDGQPGVAGVDDDADGTTTDEAEELGWPGSDDEVVTVNDPRIDEVFVGNGNRTQSNWNASPALLFSRVDSGDFVDLGYMRLAGGPMRGLFQFDQTGGDITPGFGSPRATEFVSPFSGFSGTRVTVDTTSGPLRSTFPVPWENSGRFVMRTGAGSGVVSSFYQPVYDTWTDGYASDPFDQEGVAFGSTTTFDYAVEVGGVNGPAYFERRSTQVTPANPSPGVNATSRQVVRRRWSPMDGTFANFGQFEGQDAGQAQTIDQGSSDPVQITPPVPAPLRAIKVSIRLNDLSAETIRQQTVIQEF</sequence>
<dbReference type="NCBIfam" id="TIGR02532">
    <property type="entry name" value="IV_pilin_GFxxxE"/>
    <property type="match status" value="1"/>
</dbReference>
<comment type="caution">
    <text evidence="3">The sequence shown here is derived from an EMBL/GenBank/DDBJ whole genome shotgun (WGS) entry which is preliminary data.</text>
</comment>
<proteinExistence type="predicted"/>